<evidence type="ECO:0000313" key="2">
    <source>
        <dbReference type="Proteomes" id="UP000198382"/>
    </source>
</evidence>
<sequence>MPKDISADIRKKDRIPVKKSRSKKSKLIFNIMKTLNFKNMIPLGVIALGISGAFATVSMQSAPKTTASVDGYTLQNGACNIKRTCSDTPGALCKVAGNQAFGINEDTNNCSVEVYQP</sequence>
<evidence type="ECO:0008006" key="3">
    <source>
        <dbReference type="Google" id="ProtNLM"/>
    </source>
</evidence>
<dbReference type="InterPro" id="IPR045391">
    <property type="entry name" value="DUF6520"/>
</dbReference>
<protein>
    <recommendedName>
        <fullName evidence="3">NVEALA protein</fullName>
    </recommendedName>
</protein>
<dbReference type="Pfam" id="PF20130">
    <property type="entry name" value="DUF6520"/>
    <property type="match status" value="1"/>
</dbReference>
<name>A0ABX4BQV5_FLAFR</name>
<reference evidence="1 2" key="1">
    <citation type="submission" date="2016-11" db="EMBL/GenBank/DDBJ databases">
        <title>Whole genomes of Flavobacteriaceae.</title>
        <authorList>
            <person name="Stine C."/>
            <person name="Li C."/>
            <person name="Tadesse D."/>
        </authorList>
    </citation>
    <scope>NUCLEOTIDE SEQUENCE [LARGE SCALE GENOMIC DNA]</scope>
    <source>
        <strain evidence="1 2">DSM 15937</strain>
    </source>
</reference>
<gene>
    <name evidence="1" type="ORF">B0A65_12080</name>
</gene>
<comment type="caution">
    <text evidence="1">The sequence shown here is derived from an EMBL/GenBank/DDBJ whole genome shotgun (WGS) entry which is preliminary data.</text>
</comment>
<organism evidence="1 2">
    <name type="scientific">Flavobacterium frigidimaris</name>
    <dbReference type="NCBI Taxonomy" id="262320"/>
    <lineage>
        <taxon>Bacteria</taxon>
        <taxon>Pseudomonadati</taxon>
        <taxon>Bacteroidota</taxon>
        <taxon>Flavobacteriia</taxon>
        <taxon>Flavobacteriales</taxon>
        <taxon>Flavobacteriaceae</taxon>
        <taxon>Flavobacterium</taxon>
    </lineage>
</organism>
<dbReference type="RefSeq" id="WP_074661102.1">
    <property type="nucleotide sequence ID" value="NZ_MUGV01000019.1"/>
</dbReference>
<keyword evidence="2" id="KW-1185">Reference proteome</keyword>
<evidence type="ECO:0000313" key="1">
    <source>
        <dbReference type="EMBL" id="OXA78921.1"/>
    </source>
</evidence>
<proteinExistence type="predicted"/>
<accession>A0ABX4BQV5</accession>
<dbReference type="Proteomes" id="UP000198382">
    <property type="component" value="Unassembled WGS sequence"/>
</dbReference>
<dbReference type="EMBL" id="MUGV01000019">
    <property type="protein sequence ID" value="OXA78921.1"/>
    <property type="molecule type" value="Genomic_DNA"/>
</dbReference>